<dbReference type="AlphaFoldDB" id="A0A2P5P7D5"/>
<comment type="caution">
    <text evidence="1">The sequence shown here is derived from an EMBL/GenBank/DDBJ whole genome shotgun (WGS) entry which is preliminary data.</text>
</comment>
<organism evidence="1 2">
    <name type="scientific">Dehalogenimonas etheniformans</name>
    <dbReference type="NCBI Taxonomy" id="1536648"/>
    <lineage>
        <taxon>Bacteria</taxon>
        <taxon>Bacillati</taxon>
        <taxon>Chloroflexota</taxon>
        <taxon>Dehalococcoidia</taxon>
        <taxon>Dehalococcoidales</taxon>
        <taxon>Dehalococcoidaceae</taxon>
        <taxon>Dehalogenimonas</taxon>
    </lineage>
</organism>
<name>A0A2P5P7D5_9CHLR</name>
<accession>A0A2P5P7D5</accession>
<dbReference type="Gene3D" id="3.60.15.10">
    <property type="entry name" value="Ribonuclease Z/Hydroxyacylglutathione hydrolase-like"/>
    <property type="match status" value="1"/>
</dbReference>
<dbReference type="SUPFAM" id="SSF56281">
    <property type="entry name" value="Metallo-hydrolase/oxidoreductase"/>
    <property type="match status" value="1"/>
</dbReference>
<reference evidence="1 2" key="1">
    <citation type="journal article" date="2017" name="ISME J.">
        <title>Grape pomace compost harbors organohalide-respiring Dehalogenimonas species with novel reductive dehalogenase genes.</title>
        <authorList>
            <person name="Yang Y."/>
            <person name="Higgins S.A."/>
            <person name="Yan J."/>
            <person name="Simsir B."/>
            <person name="Chourey K."/>
            <person name="Iyer R."/>
            <person name="Hettich R.L."/>
            <person name="Baldwin B."/>
            <person name="Ogles D.M."/>
            <person name="Loffler F.E."/>
        </authorList>
    </citation>
    <scope>NUCLEOTIDE SEQUENCE [LARGE SCALE GENOMIC DNA]</scope>
    <source>
        <strain evidence="1 2">GP</strain>
    </source>
</reference>
<evidence type="ECO:0000313" key="2">
    <source>
        <dbReference type="Proteomes" id="UP000235653"/>
    </source>
</evidence>
<dbReference type="Proteomes" id="UP000235653">
    <property type="component" value="Unassembled WGS sequence"/>
</dbReference>
<evidence type="ECO:0000313" key="1">
    <source>
        <dbReference type="EMBL" id="PPD58218.1"/>
    </source>
</evidence>
<dbReference type="Pfam" id="PF13483">
    <property type="entry name" value="Lactamase_B_3"/>
    <property type="match status" value="1"/>
</dbReference>
<gene>
    <name evidence="1" type="ORF">JP09_005355</name>
</gene>
<dbReference type="RefSeq" id="WP_102331225.1">
    <property type="nucleotide sequence ID" value="NZ_CP058566.2"/>
</dbReference>
<dbReference type="OrthoDB" id="9789133at2"/>
<dbReference type="PANTHER" id="PTHR39189:SF1">
    <property type="entry name" value="UPF0173 METAL-DEPENDENT HYDROLASE YTKL"/>
    <property type="match status" value="1"/>
</dbReference>
<protein>
    <submittedName>
        <fullName evidence="1">Lactamase</fullName>
    </submittedName>
</protein>
<sequence>MEIKYLGHSCFRIKGKNTTVITDPFAPELGFTLGKQTANIVTVSHQHNGHNYTSGVTGDFRVVSRPGEYEIGDAILIGLPSFHDSEKGLLRGRNVIFVVSVDDVVICHLGDLGEPLTESKVEELGNVDILLVPVGDMSALNANNAARLVRQIEPAIVIPMHYKLPQGTRELEPVEKFLGEMGSSGVVPQPKLVVTKANLPLPTQVVVLEAGAQ</sequence>
<proteinExistence type="predicted"/>
<dbReference type="InterPro" id="IPR036866">
    <property type="entry name" value="RibonucZ/Hydroxyglut_hydro"/>
</dbReference>
<dbReference type="EMBL" id="JQAN02000009">
    <property type="protein sequence ID" value="PPD58218.1"/>
    <property type="molecule type" value="Genomic_DNA"/>
</dbReference>
<dbReference type="PANTHER" id="PTHR39189">
    <property type="entry name" value="UPF0173 METAL-DEPENDENT HYDROLASE YTKL"/>
    <property type="match status" value="1"/>
</dbReference>
<keyword evidence="2" id="KW-1185">Reference proteome</keyword>